<reference evidence="1" key="1">
    <citation type="submission" date="2023-04" db="EMBL/GenBank/DDBJ databases">
        <title>Draft Genome sequencing of Naganishia species isolated from polar environments using Oxford Nanopore Technology.</title>
        <authorList>
            <person name="Leo P."/>
            <person name="Venkateswaran K."/>
        </authorList>
    </citation>
    <scope>NUCLEOTIDE SEQUENCE</scope>
    <source>
        <strain evidence="1">MNA-CCFEE 5425</strain>
    </source>
</reference>
<protein>
    <submittedName>
        <fullName evidence="1">Uncharacterized protein</fullName>
    </submittedName>
</protein>
<sequence>MSAKEPAAKWEAGAETIGVWIAASTNMFRVPTADQGNDMLTLNAAESAASSKIFISSNEMLARSASALALVKLKGDGSTDESSPDVGSWQSWMRVVDFGRFSRICSTAGNPEMWSTSVLEDDTLFPPPTTEYAEDHHRDEPSACSAVTRFLSFQMNRTRRRSV</sequence>
<evidence type="ECO:0000313" key="1">
    <source>
        <dbReference type="EMBL" id="KAJ9112064.1"/>
    </source>
</evidence>
<proteinExistence type="predicted"/>
<name>A0ACC2WLM9_9TREE</name>
<dbReference type="Proteomes" id="UP001243375">
    <property type="component" value="Unassembled WGS sequence"/>
</dbReference>
<organism evidence="1 2">
    <name type="scientific">Naganishia vaughanmartiniae</name>
    <dbReference type="NCBI Taxonomy" id="1424756"/>
    <lineage>
        <taxon>Eukaryota</taxon>
        <taxon>Fungi</taxon>
        <taxon>Dikarya</taxon>
        <taxon>Basidiomycota</taxon>
        <taxon>Agaricomycotina</taxon>
        <taxon>Tremellomycetes</taxon>
        <taxon>Filobasidiales</taxon>
        <taxon>Filobasidiaceae</taxon>
        <taxon>Naganishia</taxon>
    </lineage>
</organism>
<accession>A0ACC2WLM9</accession>
<comment type="caution">
    <text evidence="1">The sequence shown here is derived from an EMBL/GenBank/DDBJ whole genome shotgun (WGS) entry which is preliminary data.</text>
</comment>
<gene>
    <name evidence="1" type="ORF">QFC22_006359</name>
</gene>
<dbReference type="EMBL" id="JASBWU010000027">
    <property type="protein sequence ID" value="KAJ9112064.1"/>
    <property type="molecule type" value="Genomic_DNA"/>
</dbReference>
<evidence type="ECO:0000313" key="2">
    <source>
        <dbReference type="Proteomes" id="UP001243375"/>
    </source>
</evidence>
<keyword evidence="2" id="KW-1185">Reference proteome</keyword>